<dbReference type="Gene3D" id="1.10.443.10">
    <property type="entry name" value="Intergrase catalytic core"/>
    <property type="match status" value="1"/>
</dbReference>
<evidence type="ECO:0000259" key="8">
    <source>
        <dbReference type="PROSITE" id="PS51900"/>
    </source>
</evidence>
<dbReference type="PANTHER" id="PTHR30349">
    <property type="entry name" value="PHAGE INTEGRASE-RELATED"/>
    <property type="match status" value="1"/>
</dbReference>
<dbReference type="CDD" id="cd01189">
    <property type="entry name" value="INT_ICEBs1_C_like"/>
    <property type="match status" value="1"/>
</dbReference>
<dbReference type="RefSeq" id="WP_117493325.1">
    <property type="nucleotide sequence ID" value="NZ_DBGAZR010000089.1"/>
</dbReference>
<dbReference type="InterPro" id="IPR050090">
    <property type="entry name" value="Tyrosine_recombinase_XerCD"/>
</dbReference>
<evidence type="ECO:0000256" key="5">
    <source>
        <dbReference type="ARBA" id="ARBA00023172"/>
    </source>
</evidence>
<dbReference type="SUPFAM" id="SSF56349">
    <property type="entry name" value="DNA breaking-rejoining enzymes"/>
    <property type="match status" value="1"/>
</dbReference>
<dbReference type="InterPro" id="IPR028259">
    <property type="entry name" value="AP2-like_int_N"/>
</dbReference>
<comment type="similarity">
    <text evidence="2">Belongs to the 'phage' integrase family.</text>
</comment>
<evidence type="ECO:0000259" key="7">
    <source>
        <dbReference type="PROSITE" id="PS51898"/>
    </source>
</evidence>
<dbReference type="InterPro" id="IPR010998">
    <property type="entry name" value="Integrase_recombinase_N"/>
</dbReference>
<dbReference type="InterPro" id="IPR013762">
    <property type="entry name" value="Integrase-like_cat_sf"/>
</dbReference>
<dbReference type="Pfam" id="PF14657">
    <property type="entry name" value="Arm-DNA-bind_4"/>
    <property type="match status" value="1"/>
</dbReference>
<gene>
    <name evidence="9" type="ORF">DW016_04295</name>
</gene>
<protein>
    <submittedName>
        <fullName evidence="9">Site-specific integrase</fullName>
    </submittedName>
</protein>
<dbReference type="InterPro" id="IPR044068">
    <property type="entry name" value="CB"/>
</dbReference>
<dbReference type="EMBL" id="QVLX01000002">
    <property type="protein sequence ID" value="RGE88750.1"/>
    <property type="molecule type" value="Genomic_DNA"/>
</dbReference>
<evidence type="ECO:0000313" key="10">
    <source>
        <dbReference type="Proteomes" id="UP000261080"/>
    </source>
</evidence>
<dbReference type="InterPro" id="IPR011010">
    <property type="entry name" value="DNA_brk_join_enz"/>
</dbReference>
<dbReference type="GO" id="GO:0006310">
    <property type="term" value="P:DNA recombination"/>
    <property type="evidence" value="ECO:0007669"/>
    <property type="project" value="UniProtKB-KW"/>
</dbReference>
<feature type="domain" description="Tyr recombinase" evidence="7">
    <location>
        <begin position="166"/>
        <end position="349"/>
    </location>
</feature>
<dbReference type="InterPro" id="IPR002104">
    <property type="entry name" value="Integrase_catalytic"/>
</dbReference>
<dbReference type="Gene3D" id="1.10.150.130">
    <property type="match status" value="1"/>
</dbReference>
<dbReference type="Pfam" id="PF14659">
    <property type="entry name" value="Phage_int_SAM_3"/>
    <property type="match status" value="1"/>
</dbReference>
<dbReference type="Pfam" id="PF00589">
    <property type="entry name" value="Phage_integrase"/>
    <property type="match status" value="1"/>
</dbReference>
<comment type="function">
    <text evidence="1">Site-specific tyrosine recombinase, which acts by catalyzing the cutting and rejoining of the recombining DNA molecules.</text>
</comment>
<comment type="caution">
    <text evidence="9">The sequence shown here is derived from an EMBL/GenBank/DDBJ whole genome shotgun (WGS) entry which is preliminary data.</text>
</comment>
<evidence type="ECO:0000256" key="2">
    <source>
        <dbReference type="ARBA" id="ARBA00008857"/>
    </source>
</evidence>
<sequence length="369" mass="43288">MPVYKTEKNGTWYAMVRYKDWKGERKQKCQRGFATKREAQEWERQFQLQKQANMDMTLESFCKLYEADVRPRLKENTWLTKESIIQSKILPYLGQRKMSEITAKDVIDWQNEMRSQKGKTGKPVSSTYLKTIHGQLSSIFNHAIRYYDLNINPARKAGTMGAEESKEMLFWTKEEYLKFAEAMMDKPLSYYAFEMLYWCGIREGELLALTPADFDFHNQTVTINKSYQRLKGRDVITSPKTKKSNRVVKMPQFLSEEMEDCMKLYYSLKPTDRLFPVTKHYLSHEMDRGCKATGVKRIRIHDLRHSHVSLLIDMGFTALAIGNRVGHESEKITYRYAHLFPSKQTEMADRLNIERAGDVAEKGEKKKCP</sequence>
<name>A0A3E3K3Z5_9FIRM</name>
<keyword evidence="3" id="KW-0229">DNA integration</keyword>
<keyword evidence="10" id="KW-1185">Reference proteome</keyword>
<dbReference type="GO" id="GO:0015074">
    <property type="term" value="P:DNA integration"/>
    <property type="evidence" value="ECO:0007669"/>
    <property type="project" value="UniProtKB-KW"/>
</dbReference>
<proteinExistence type="inferred from homology"/>
<evidence type="ECO:0000256" key="3">
    <source>
        <dbReference type="ARBA" id="ARBA00022908"/>
    </source>
</evidence>
<keyword evidence="4 6" id="KW-0238">DNA-binding</keyword>
<dbReference type="AlphaFoldDB" id="A0A3E3K3Z5"/>
<accession>A0A3E3K3Z5</accession>
<dbReference type="Proteomes" id="UP000261080">
    <property type="component" value="Unassembled WGS sequence"/>
</dbReference>
<dbReference type="PROSITE" id="PS51898">
    <property type="entry name" value="TYR_RECOMBINASE"/>
    <property type="match status" value="1"/>
</dbReference>
<feature type="domain" description="Core-binding (CB)" evidence="8">
    <location>
        <begin position="52"/>
        <end position="144"/>
    </location>
</feature>
<evidence type="ECO:0000256" key="6">
    <source>
        <dbReference type="PROSITE-ProRule" id="PRU01248"/>
    </source>
</evidence>
<dbReference type="PROSITE" id="PS51900">
    <property type="entry name" value="CB"/>
    <property type="match status" value="1"/>
</dbReference>
<evidence type="ECO:0000256" key="4">
    <source>
        <dbReference type="ARBA" id="ARBA00023125"/>
    </source>
</evidence>
<dbReference type="PANTHER" id="PTHR30349:SF64">
    <property type="entry name" value="PROPHAGE INTEGRASE INTD-RELATED"/>
    <property type="match status" value="1"/>
</dbReference>
<evidence type="ECO:0000256" key="1">
    <source>
        <dbReference type="ARBA" id="ARBA00003283"/>
    </source>
</evidence>
<organism evidence="9 10">
    <name type="scientific">Sellimonas intestinalis</name>
    <dbReference type="NCBI Taxonomy" id="1653434"/>
    <lineage>
        <taxon>Bacteria</taxon>
        <taxon>Bacillati</taxon>
        <taxon>Bacillota</taxon>
        <taxon>Clostridia</taxon>
        <taxon>Lachnospirales</taxon>
        <taxon>Lachnospiraceae</taxon>
        <taxon>Sellimonas</taxon>
    </lineage>
</organism>
<evidence type="ECO:0000313" key="9">
    <source>
        <dbReference type="EMBL" id="RGE88750.1"/>
    </source>
</evidence>
<keyword evidence="5" id="KW-0233">DNA recombination</keyword>
<reference evidence="9 10" key="1">
    <citation type="submission" date="2018-08" db="EMBL/GenBank/DDBJ databases">
        <title>A genome reference for cultivated species of the human gut microbiota.</title>
        <authorList>
            <person name="Zou Y."/>
            <person name="Xue W."/>
            <person name="Luo G."/>
        </authorList>
    </citation>
    <scope>NUCLEOTIDE SEQUENCE [LARGE SCALE GENOMIC DNA]</scope>
    <source>
        <strain evidence="9 10">AF37-2AT</strain>
    </source>
</reference>
<dbReference type="GO" id="GO:0003677">
    <property type="term" value="F:DNA binding"/>
    <property type="evidence" value="ECO:0007669"/>
    <property type="project" value="UniProtKB-UniRule"/>
</dbReference>
<dbReference type="OrthoDB" id="9803188at2"/>
<dbReference type="InterPro" id="IPR004107">
    <property type="entry name" value="Integrase_SAM-like_N"/>
</dbReference>